<dbReference type="GO" id="GO:0003723">
    <property type="term" value="F:RNA binding"/>
    <property type="evidence" value="ECO:0007669"/>
    <property type="project" value="TreeGrafter"/>
</dbReference>
<keyword evidence="4" id="KW-0863">Zinc-finger</keyword>
<evidence type="ECO:0000256" key="6">
    <source>
        <dbReference type="ARBA" id="ARBA00023242"/>
    </source>
</evidence>
<evidence type="ECO:0000256" key="1">
    <source>
        <dbReference type="ARBA" id="ARBA00004123"/>
    </source>
</evidence>
<feature type="region of interest" description="Disordered" evidence="9">
    <location>
        <begin position="58"/>
        <end position="77"/>
    </location>
</feature>
<evidence type="ECO:0000256" key="8">
    <source>
        <dbReference type="ARBA" id="ARBA00043023"/>
    </source>
</evidence>
<reference evidence="11 12" key="2">
    <citation type="submission" date="2018-11" db="EMBL/GenBank/DDBJ databases">
        <authorList>
            <consortium name="Pathogen Informatics"/>
        </authorList>
    </citation>
    <scope>NUCLEOTIDE SEQUENCE [LARGE SCALE GENOMIC DNA]</scope>
</reference>
<feature type="compositionally biased region" description="Low complexity" evidence="9">
    <location>
        <begin position="66"/>
        <end position="75"/>
    </location>
</feature>
<dbReference type="Gene3D" id="4.10.60.10">
    <property type="entry name" value="Zinc finger, CCHC-type"/>
    <property type="match status" value="1"/>
</dbReference>
<keyword evidence="2" id="KW-0479">Metal-binding</keyword>
<dbReference type="GO" id="GO:0071036">
    <property type="term" value="P:nuclear polyadenylation-dependent snoRNA catabolic process"/>
    <property type="evidence" value="ECO:0007669"/>
    <property type="project" value="TreeGrafter"/>
</dbReference>
<dbReference type="Proteomes" id="UP000274429">
    <property type="component" value="Unassembled WGS sequence"/>
</dbReference>
<dbReference type="SUPFAM" id="SSF57756">
    <property type="entry name" value="Retrovirus zinc finger-like domains"/>
    <property type="match status" value="1"/>
</dbReference>
<evidence type="ECO:0000313" key="12">
    <source>
        <dbReference type="Proteomes" id="UP000274429"/>
    </source>
</evidence>
<name>A0A0R3X6Y7_HYDTA</name>
<dbReference type="OrthoDB" id="6250802at2759"/>
<evidence type="ECO:0000256" key="3">
    <source>
        <dbReference type="ARBA" id="ARBA00022737"/>
    </source>
</evidence>
<feature type="region of interest" description="Disordered" evidence="9">
    <location>
        <begin position="371"/>
        <end position="492"/>
    </location>
</feature>
<dbReference type="GO" id="GO:0071035">
    <property type="term" value="P:nuclear polyadenylation-dependent rRNA catabolic process"/>
    <property type="evidence" value="ECO:0007669"/>
    <property type="project" value="TreeGrafter"/>
</dbReference>
<feature type="domain" description="CCHC-type" evidence="10">
    <location>
        <begin position="230"/>
        <end position="246"/>
    </location>
</feature>
<keyword evidence="3" id="KW-0677">Repeat</keyword>
<evidence type="ECO:0000259" key="10">
    <source>
        <dbReference type="SMART" id="SM00343"/>
    </source>
</evidence>
<dbReference type="WBParaSite" id="TTAC_0000929601-mRNA-1">
    <property type="protein sequence ID" value="TTAC_0000929601-mRNA-1"/>
    <property type="gene ID" value="TTAC_0000929601"/>
</dbReference>
<sequence length="543" mass="60788">MEEEESEYDSDHVDEETEARLYASVFYDNDPIIASKSPAANSKKSFNLPDLLSVSTDKHGEEPFISTSRESTSTSPPIDSTLMAALYLTFTGRTPHSVIQKAEERMDRYVEQNGVGEHPVYAYVTDTSSDSSLADNTLSKRPKLDLLLGLSEPLVDNLKENTGLLEQLKDLPSDGKYWSLDSPDLSSSSKKKRRCREADMTCERCYKKGHTFLECIRAKGHTVRDCPNRCCSVCNEFGHDSSRCRSKIDILNTVCSRCKRRGHEINTCPDIWRQYRYTTRPGKPVVAFPPPIRRAKSCFNCGGRGHTGEWSCPISLLHSYFVSNFLVLESTSTAESTSKTRVFDEPLYCSFENGISSQLPQPSFQRISPLEHDGSKKVQGGGKLAANKLLRSRNKTNHGDGSAKIPRKQSLFDANSRRHRSGGQAFRISNRQTSKDSRNGGALARSRKRKHPGSSVFREAPAPTYPSDFPARSIQKKSKQRSNHLGSLAEVKGSQCRKPTVRLRLGENKRSKERGFRAIEDLPNIATSPYLKMLHPIGLESKL</sequence>
<evidence type="ECO:0000256" key="4">
    <source>
        <dbReference type="ARBA" id="ARBA00022771"/>
    </source>
</evidence>
<dbReference type="EMBL" id="UYWX01020747">
    <property type="protein sequence ID" value="VDM34046.1"/>
    <property type="molecule type" value="Genomic_DNA"/>
</dbReference>
<feature type="domain" description="CCHC-type" evidence="10">
    <location>
        <begin position="297"/>
        <end position="314"/>
    </location>
</feature>
<dbReference type="GO" id="GO:0008270">
    <property type="term" value="F:zinc ion binding"/>
    <property type="evidence" value="ECO:0007669"/>
    <property type="project" value="UniProtKB-KW"/>
</dbReference>
<dbReference type="GO" id="GO:0071039">
    <property type="term" value="P:nuclear polyadenylation-dependent CUT catabolic process"/>
    <property type="evidence" value="ECO:0007669"/>
    <property type="project" value="TreeGrafter"/>
</dbReference>
<feature type="domain" description="CCHC-type" evidence="10">
    <location>
        <begin position="254"/>
        <end position="270"/>
    </location>
</feature>
<dbReference type="GO" id="GO:0071031">
    <property type="term" value="P:nuclear mRNA surveillance of mRNA 3'-end processing"/>
    <property type="evidence" value="ECO:0007669"/>
    <property type="project" value="TreeGrafter"/>
</dbReference>
<dbReference type="GO" id="GO:0071038">
    <property type="term" value="P:TRAMP-dependent tRNA surveillance pathway"/>
    <property type="evidence" value="ECO:0007669"/>
    <property type="project" value="TreeGrafter"/>
</dbReference>
<comment type="subcellular location">
    <subcellularLocation>
        <location evidence="1">Nucleus</location>
    </subcellularLocation>
</comment>
<keyword evidence="5" id="KW-0862">Zinc</keyword>
<feature type="domain" description="CCHC-type" evidence="10">
    <location>
        <begin position="201"/>
        <end position="217"/>
    </location>
</feature>
<dbReference type="SMART" id="SM00343">
    <property type="entry name" value="ZnF_C2HC"/>
    <property type="match status" value="4"/>
</dbReference>
<organism evidence="13">
    <name type="scientific">Hydatigena taeniaeformis</name>
    <name type="common">Feline tapeworm</name>
    <name type="synonym">Taenia taeniaeformis</name>
    <dbReference type="NCBI Taxonomy" id="6205"/>
    <lineage>
        <taxon>Eukaryota</taxon>
        <taxon>Metazoa</taxon>
        <taxon>Spiralia</taxon>
        <taxon>Lophotrochozoa</taxon>
        <taxon>Platyhelminthes</taxon>
        <taxon>Cestoda</taxon>
        <taxon>Eucestoda</taxon>
        <taxon>Cyclophyllidea</taxon>
        <taxon>Taeniidae</taxon>
        <taxon>Hydatigera</taxon>
    </lineage>
</organism>
<dbReference type="AlphaFoldDB" id="A0A0R3X6Y7"/>
<dbReference type="GO" id="GO:0071037">
    <property type="term" value="P:nuclear polyadenylation-dependent snRNA catabolic process"/>
    <property type="evidence" value="ECO:0007669"/>
    <property type="project" value="TreeGrafter"/>
</dbReference>
<dbReference type="STRING" id="6205.A0A0R3X6Y7"/>
<dbReference type="GO" id="GO:0031499">
    <property type="term" value="C:TRAMP complex"/>
    <property type="evidence" value="ECO:0007669"/>
    <property type="project" value="TreeGrafter"/>
</dbReference>
<evidence type="ECO:0000256" key="5">
    <source>
        <dbReference type="ARBA" id="ARBA00022833"/>
    </source>
</evidence>
<evidence type="ECO:0000256" key="2">
    <source>
        <dbReference type="ARBA" id="ARBA00022723"/>
    </source>
</evidence>
<proteinExistence type="predicted"/>
<evidence type="ECO:0000313" key="11">
    <source>
        <dbReference type="EMBL" id="VDM34046.1"/>
    </source>
</evidence>
<reference evidence="13" key="1">
    <citation type="submission" date="2017-02" db="UniProtKB">
        <authorList>
            <consortium name="WormBaseParasite"/>
        </authorList>
    </citation>
    <scope>IDENTIFICATION</scope>
</reference>
<evidence type="ECO:0000256" key="9">
    <source>
        <dbReference type="SAM" id="MobiDB-lite"/>
    </source>
</evidence>
<dbReference type="InterPro" id="IPR036875">
    <property type="entry name" value="Znf_CCHC_sf"/>
</dbReference>
<evidence type="ECO:0000313" key="13">
    <source>
        <dbReference type="WBParaSite" id="TTAC_0000929601-mRNA-1"/>
    </source>
</evidence>
<protein>
    <recommendedName>
        <fullName evidence="7">Zinc finger CCHC domain-containing protein 7</fullName>
    </recommendedName>
    <alternativeName>
        <fullName evidence="8">TRAMP-like complex RNA-binding factor ZCCHC7</fullName>
    </alternativeName>
</protein>
<dbReference type="PANTHER" id="PTHR46543:SF1">
    <property type="entry name" value="ZINC FINGER CCHC DOMAIN-CONTAINING PROTEIN 7"/>
    <property type="match status" value="1"/>
</dbReference>
<keyword evidence="6" id="KW-0539">Nucleus</keyword>
<dbReference type="PANTHER" id="PTHR46543">
    <property type="entry name" value="ZINC FINGER CCHC DOMAIN-CONTAINING PROTEIN 7"/>
    <property type="match status" value="1"/>
</dbReference>
<keyword evidence="12" id="KW-1185">Reference proteome</keyword>
<gene>
    <name evidence="11" type="ORF">TTAC_LOCUS9281</name>
</gene>
<accession>A0A0R3X6Y7</accession>
<evidence type="ECO:0000256" key="7">
    <source>
        <dbReference type="ARBA" id="ARBA00041190"/>
    </source>
</evidence>
<dbReference type="InterPro" id="IPR051644">
    <property type="entry name" value="TRAMP_AT-DNA-binding"/>
</dbReference>
<dbReference type="InterPro" id="IPR001878">
    <property type="entry name" value="Znf_CCHC"/>
</dbReference>